<gene>
    <name evidence="3" type="ORF">GGQ96_003048</name>
</gene>
<evidence type="ECO:0000313" key="3">
    <source>
        <dbReference type="EMBL" id="MBB4618902.1"/>
    </source>
</evidence>
<reference evidence="3 4" key="1">
    <citation type="submission" date="2020-08" db="EMBL/GenBank/DDBJ databases">
        <title>Genomic Encyclopedia of Type Strains, Phase IV (KMG-IV): sequencing the most valuable type-strain genomes for metagenomic binning, comparative biology and taxonomic classification.</title>
        <authorList>
            <person name="Goeker M."/>
        </authorList>
    </citation>
    <scope>NUCLEOTIDE SEQUENCE [LARGE SCALE GENOMIC DNA]</scope>
    <source>
        <strain evidence="3 4">DSM 15867</strain>
    </source>
</reference>
<feature type="compositionally biased region" description="Low complexity" evidence="1">
    <location>
        <begin position="33"/>
        <end position="63"/>
    </location>
</feature>
<evidence type="ECO:0000256" key="1">
    <source>
        <dbReference type="SAM" id="MobiDB-lite"/>
    </source>
</evidence>
<evidence type="ECO:0000256" key="2">
    <source>
        <dbReference type="SAM" id="SignalP"/>
    </source>
</evidence>
<organism evidence="3 4">
    <name type="scientific">Sphingomonas abaci</name>
    <dbReference type="NCBI Taxonomy" id="237611"/>
    <lineage>
        <taxon>Bacteria</taxon>
        <taxon>Pseudomonadati</taxon>
        <taxon>Pseudomonadota</taxon>
        <taxon>Alphaproteobacteria</taxon>
        <taxon>Sphingomonadales</taxon>
        <taxon>Sphingomonadaceae</taxon>
        <taxon>Sphingomonas</taxon>
    </lineage>
</organism>
<protein>
    <submittedName>
        <fullName evidence="3">Uncharacterized protein</fullName>
    </submittedName>
</protein>
<keyword evidence="4" id="KW-1185">Reference proteome</keyword>
<evidence type="ECO:0000313" key="4">
    <source>
        <dbReference type="Proteomes" id="UP000574769"/>
    </source>
</evidence>
<proteinExistence type="predicted"/>
<name>A0A7W7EYP9_9SPHN</name>
<sequence>MTKSLPFALLAAGSLLSATAAIAAPQMAGQPSATKATTATHMVKTTRTTTTRRGAAPRMVTTKTSTGKTVTYDCSKAGNATKAACKK</sequence>
<keyword evidence="2" id="KW-0732">Signal</keyword>
<dbReference type="Proteomes" id="UP000574769">
    <property type="component" value="Unassembled WGS sequence"/>
</dbReference>
<feature type="signal peptide" evidence="2">
    <location>
        <begin position="1"/>
        <end position="23"/>
    </location>
</feature>
<dbReference type="EMBL" id="JACHNY010000006">
    <property type="protein sequence ID" value="MBB4618902.1"/>
    <property type="molecule type" value="Genomic_DNA"/>
</dbReference>
<dbReference type="RefSeq" id="WP_184116173.1">
    <property type="nucleotide sequence ID" value="NZ_JACHNY010000006.1"/>
</dbReference>
<accession>A0A7W7EYP9</accession>
<comment type="caution">
    <text evidence="3">The sequence shown here is derived from an EMBL/GenBank/DDBJ whole genome shotgun (WGS) entry which is preliminary data.</text>
</comment>
<feature type="chain" id="PRO_5030701722" evidence="2">
    <location>
        <begin position="24"/>
        <end position="87"/>
    </location>
</feature>
<feature type="region of interest" description="Disordered" evidence="1">
    <location>
        <begin position="30"/>
        <end position="63"/>
    </location>
</feature>
<dbReference type="AlphaFoldDB" id="A0A7W7EYP9"/>